<dbReference type="Gene3D" id="3.40.630.10">
    <property type="entry name" value="Zn peptidases"/>
    <property type="match status" value="1"/>
</dbReference>
<dbReference type="InterPro" id="IPR036264">
    <property type="entry name" value="Bact_exopeptidase_dim_dom"/>
</dbReference>
<dbReference type="Gene3D" id="3.30.70.360">
    <property type="match status" value="1"/>
</dbReference>
<comment type="caution">
    <text evidence="5">The sequence shown here is derived from an EMBL/GenBank/DDBJ whole genome shotgun (WGS) entry which is preliminary data.</text>
</comment>
<dbReference type="InterPro" id="IPR011650">
    <property type="entry name" value="Peptidase_M20_dimer"/>
</dbReference>
<dbReference type="Pfam" id="PF01546">
    <property type="entry name" value="Peptidase_M20"/>
    <property type="match status" value="1"/>
</dbReference>
<dbReference type="EMBL" id="BAAAHE010000004">
    <property type="protein sequence ID" value="GAA0604776.1"/>
    <property type="molecule type" value="Genomic_DNA"/>
</dbReference>
<keyword evidence="2" id="KW-0378">Hydrolase</keyword>
<sequence length="373" mass="39250">MRDVIPPVPVATVAGMARDPGADLDLSTDVVTLTGDLIDRPSVSGTEGPLADAVERALRACGHLTVDRDGDAVVARTNAGRAERVVIAGHLDTVPEAGNLAARFEGERLYGLGACDMKGGLAVGLRLAATLTDPARDVTYVFYDNEEVAAELNGLGRLARTHPDWLAADFAVLMEPSNAGVEAGCQGTLRVEVTTQGKRAHSARSWKGENAIHAAGEILARLSAYTPRRPVIDGLEYREGLSAVGIRGGIAGNVIPDECVVTVNYRFAPDRSGAEALEHVREVLAGWEVVCTDLAPGALPGLSRPAAAAFLAVTGKPPAPKFGWTDVARFSELGVPAVNFGPGDPSLAHSRDEFVPVAEVRECEEKLRAWLTA</sequence>
<dbReference type="NCBIfam" id="TIGR01900">
    <property type="entry name" value="dapE-gram_pos"/>
    <property type="match status" value="1"/>
</dbReference>
<dbReference type="Proteomes" id="UP001500957">
    <property type="component" value="Unassembled WGS sequence"/>
</dbReference>
<dbReference type="SUPFAM" id="SSF53187">
    <property type="entry name" value="Zn-dependent exopeptidases"/>
    <property type="match status" value="1"/>
</dbReference>
<gene>
    <name evidence="5" type="primary">dapE</name>
    <name evidence="5" type="ORF">GCM10009547_03340</name>
</gene>
<evidence type="ECO:0000256" key="2">
    <source>
        <dbReference type="ARBA" id="ARBA00022801"/>
    </source>
</evidence>
<evidence type="ECO:0000256" key="3">
    <source>
        <dbReference type="NCBIfam" id="TIGR01900"/>
    </source>
</evidence>
<evidence type="ECO:0000259" key="4">
    <source>
        <dbReference type="Pfam" id="PF07687"/>
    </source>
</evidence>
<dbReference type="InterPro" id="IPR002933">
    <property type="entry name" value="Peptidase_M20"/>
</dbReference>
<name>A0ABN1G6H9_9ACTN</name>
<accession>A0ABN1G6H9</accession>
<dbReference type="Pfam" id="PF07687">
    <property type="entry name" value="M20_dimer"/>
    <property type="match status" value="1"/>
</dbReference>
<keyword evidence="1" id="KW-0479">Metal-binding</keyword>
<evidence type="ECO:0000256" key="1">
    <source>
        <dbReference type="ARBA" id="ARBA00022723"/>
    </source>
</evidence>
<dbReference type="PANTHER" id="PTHR43808:SF31">
    <property type="entry name" value="N-ACETYL-L-CITRULLINE DEACETYLASE"/>
    <property type="match status" value="1"/>
</dbReference>
<dbReference type="InterPro" id="IPR050072">
    <property type="entry name" value="Peptidase_M20A"/>
</dbReference>
<reference evidence="5 6" key="1">
    <citation type="journal article" date="2019" name="Int. J. Syst. Evol. Microbiol.">
        <title>The Global Catalogue of Microorganisms (GCM) 10K type strain sequencing project: providing services to taxonomists for standard genome sequencing and annotation.</title>
        <authorList>
            <consortium name="The Broad Institute Genomics Platform"/>
            <consortium name="The Broad Institute Genome Sequencing Center for Infectious Disease"/>
            <person name="Wu L."/>
            <person name="Ma J."/>
        </authorList>
    </citation>
    <scope>NUCLEOTIDE SEQUENCE [LARGE SCALE GENOMIC DNA]</scope>
    <source>
        <strain evidence="5 6">JCM 10671</strain>
    </source>
</reference>
<evidence type="ECO:0000313" key="5">
    <source>
        <dbReference type="EMBL" id="GAA0604776.1"/>
    </source>
</evidence>
<dbReference type="SUPFAM" id="SSF55031">
    <property type="entry name" value="Bacterial exopeptidase dimerisation domain"/>
    <property type="match status" value="1"/>
</dbReference>
<dbReference type="InterPro" id="IPR010174">
    <property type="entry name" value="Succinyl-DAP_deSuclase_DapE"/>
</dbReference>
<evidence type="ECO:0000313" key="6">
    <source>
        <dbReference type="Proteomes" id="UP001500957"/>
    </source>
</evidence>
<proteinExistence type="predicted"/>
<keyword evidence="6" id="KW-1185">Reference proteome</keyword>
<feature type="domain" description="Peptidase M20 dimerisation" evidence="4">
    <location>
        <begin position="187"/>
        <end position="284"/>
    </location>
</feature>
<dbReference type="EC" id="3.5.1.18" evidence="3"/>
<organism evidence="5 6">
    <name type="scientific">Sporichthya brevicatena</name>
    <dbReference type="NCBI Taxonomy" id="171442"/>
    <lineage>
        <taxon>Bacteria</taxon>
        <taxon>Bacillati</taxon>
        <taxon>Actinomycetota</taxon>
        <taxon>Actinomycetes</taxon>
        <taxon>Sporichthyales</taxon>
        <taxon>Sporichthyaceae</taxon>
        <taxon>Sporichthya</taxon>
    </lineage>
</organism>
<dbReference type="PANTHER" id="PTHR43808">
    <property type="entry name" value="ACETYLORNITHINE DEACETYLASE"/>
    <property type="match status" value="1"/>
</dbReference>
<protein>
    <recommendedName>
        <fullName evidence="3">Succinyl-diaminopimelate desuccinylase</fullName>
        <ecNumber evidence="3">3.5.1.18</ecNumber>
    </recommendedName>
</protein>